<feature type="compositionally biased region" description="Low complexity" evidence="1">
    <location>
        <begin position="142"/>
        <end position="157"/>
    </location>
</feature>
<keyword evidence="2" id="KW-0812">Transmembrane</keyword>
<accession>A0AAT9HZ92</accession>
<evidence type="ECO:0000313" key="3">
    <source>
        <dbReference type="EMBL" id="BFO22828.1"/>
    </source>
</evidence>
<keyword evidence="2" id="KW-0472">Membrane</keyword>
<dbReference type="EMBL" id="AP035768">
    <property type="protein sequence ID" value="BFO22828.1"/>
    <property type="molecule type" value="Genomic_DNA"/>
</dbReference>
<name>A0AAT9HZ92_9ACTN</name>
<feature type="region of interest" description="Disordered" evidence="1">
    <location>
        <begin position="142"/>
        <end position="167"/>
    </location>
</feature>
<dbReference type="AlphaFoldDB" id="A0AAT9HZ92"/>
<proteinExistence type="predicted"/>
<evidence type="ECO:0000256" key="1">
    <source>
        <dbReference type="SAM" id="MobiDB-lite"/>
    </source>
</evidence>
<protein>
    <submittedName>
        <fullName evidence="3">Uncharacterized protein</fullName>
    </submittedName>
</protein>
<keyword evidence="2" id="KW-1133">Transmembrane helix</keyword>
<feature type="transmembrane region" description="Helical" evidence="2">
    <location>
        <begin position="27"/>
        <end position="47"/>
    </location>
</feature>
<organism evidence="3">
    <name type="scientific">Streptomyces haneummycinicus</name>
    <dbReference type="NCBI Taxonomy" id="3074435"/>
    <lineage>
        <taxon>Bacteria</taxon>
        <taxon>Bacillati</taxon>
        <taxon>Actinomycetota</taxon>
        <taxon>Actinomycetes</taxon>
        <taxon>Kitasatosporales</taxon>
        <taxon>Streptomycetaceae</taxon>
        <taxon>Streptomyces</taxon>
    </lineage>
</organism>
<reference evidence="3" key="2">
    <citation type="submission" date="2024-07" db="EMBL/GenBank/DDBJ databases">
        <title>Streptomyces haneummycinica sp. nov., a new antibiotic-producing actinobacterium isolated from marine sediment.</title>
        <authorList>
            <person name="Uemura M."/>
            <person name="Hamada M."/>
            <person name="Hirano S."/>
            <person name="Kobayashi K."/>
            <person name="Ohshiro T."/>
            <person name="Kobayashi T."/>
            <person name="Terahara T."/>
        </authorList>
    </citation>
    <scope>NUCLEOTIDE SEQUENCE</scope>
    <source>
        <strain evidence="3">KM77-8</strain>
    </source>
</reference>
<reference evidence="3" key="1">
    <citation type="submission" date="2024-06" db="EMBL/GenBank/DDBJ databases">
        <authorList>
            <consortium name="consrtm"/>
            <person name="Uemura M."/>
            <person name="Terahara T."/>
        </authorList>
    </citation>
    <scope>NUCLEOTIDE SEQUENCE</scope>
    <source>
        <strain evidence="3">KM77-8</strain>
    </source>
</reference>
<evidence type="ECO:0000256" key="2">
    <source>
        <dbReference type="SAM" id="Phobius"/>
    </source>
</evidence>
<sequence>MTFTLAGLGGAVGALFAVRSPWTMAWTAGAVGAVSAVGMAFWAYRLMRRTLPALERMEPVAPETEHHFPGTVWGPGPWQLLAMGWLRTGPDGIAAVPGPPTGTGTGAVGARLFPGRCAWSGCAHRTGTTRCACASAASGRRTAGRRYSSSSSPSARPWTVRTPAHAS</sequence>
<gene>
    <name evidence="3" type="ORF">SHKM778_92160</name>
</gene>